<organism evidence="8">
    <name type="scientific">Aureococcus anophagefferens</name>
    <name type="common">Harmful bloom alga</name>
    <dbReference type="NCBI Taxonomy" id="44056"/>
    <lineage>
        <taxon>Eukaryota</taxon>
        <taxon>Sar</taxon>
        <taxon>Stramenopiles</taxon>
        <taxon>Ochrophyta</taxon>
        <taxon>Pelagophyceae</taxon>
        <taxon>Pelagomonadales</taxon>
        <taxon>Pelagomonadaceae</taxon>
        <taxon>Aureococcus</taxon>
    </lineage>
</organism>
<dbReference type="SUPFAM" id="SSF57903">
    <property type="entry name" value="FYVE/PHD zinc finger"/>
    <property type="match status" value="1"/>
</dbReference>
<keyword evidence="8" id="KW-1185">Reference proteome</keyword>
<dbReference type="OMA" id="VAPCYSY"/>
<dbReference type="SMART" id="SM00064">
    <property type="entry name" value="FYVE"/>
    <property type="match status" value="1"/>
</dbReference>
<name>F0Y970_AURAN</name>
<dbReference type="KEGG" id="aaf:AURANDRAFT_37506"/>
<evidence type="ECO:0000256" key="1">
    <source>
        <dbReference type="ARBA" id="ARBA00022723"/>
    </source>
</evidence>
<dbReference type="eggNOG" id="KOG1843">
    <property type="taxonomic scope" value="Eukaryota"/>
</dbReference>
<dbReference type="InterPro" id="IPR017455">
    <property type="entry name" value="Znf_FYVE-rel"/>
</dbReference>
<dbReference type="InterPro" id="IPR011011">
    <property type="entry name" value="Znf_FYVE_PHD"/>
</dbReference>
<evidence type="ECO:0000313" key="7">
    <source>
        <dbReference type="EMBL" id="EGB08393.1"/>
    </source>
</evidence>
<evidence type="ECO:0000256" key="4">
    <source>
        <dbReference type="PROSITE-ProRule" id="PRU00091"/>
    </source>
</evidence>
<dbReference type="PANTHER" id="PTHR15629:SF2">
    <property type="entry name" value="SH3 DOMAIN-CONTAINING YSC84-LIKE PROTEIN 1"/>
    <property type="match status" value="1"/>
</dbReference>
<dbReference type="GO" id="GO:0035091">
    <property type="term" value="F:phosphatidylinositol binding"/>
    <property type="evidence" value="ECO:0007669"/>
    <property type="project" value="TreeGrafter"/>
</dbReference>
<dbReference type="Pfam" id="PF04366">
    <property type="entry name" value="Ysc84"/>
    <property type="match status" value="1"/>
</dbReference>
<dbReference type="OrthoDB" id="443981at2759"/>
<dbReference type="EMBL" id="GL833128">
    <property type="protein sequence ID" value="EGB08393.1"/>
    <property type="molecule type" value="Genomic_DNA"/>
</dbReference>
<keyword evidence="2 4" id="KW-0863">Zinc-finger</keyword>
<dbReference type="Proteomes" id="UP000002729">
    <property type="component" value="Unassembled WGS sequence"/>
</dbReference>
<dbReference type="InParanoid" id="F0Y970"/>
<evidence type="ECO:0000313" key="8">
    <source>
        <dbReference type="Proteomes" id="UP000002729"/>
    </source>
</evidence>
<dbReference type="Gene3D" id="3.30.40.10">
    <property type="entry name" value="Zinc/RING finger domain, C3HC4 (zinc finger)"/>
    <property type="match status" value="1"/>
</dbReference>
<reference evidence="7 8" key="1">
    <citation type="journal article" date="2011" name="Proc. Natl. Acad. Sci. U.S.A.">
        <title>Niche of harmful alga Aureococcus anophagefferens revealed through ecogenomics.</title>
        <authorList>
            <person name="Gobler C.J."/>
            <person name="Berry D.L."/>
            <person name="Dyhrman S.T."/>
            <person name="Wilhelm S.W."/>
            <person name="Salamov A."/>
            <person name="Lobanov A.V."/>
            <person name="Zhang Y."/>
            <person name="Collier J.L."/>
            <person name="Wurch L.L."/>
            <person name="Kustka A.B."/>
            <person name="Dill B.D."/>
            <person name="Shah M."/>
            <person name="VerBerkmoes N.C."/>
            <person name="Kuo A."/>
            <person name="Terry A."/>
            <person name="Pangilinan J."/>
            <person name="Lindquist E.A."/>
            <person name="Lucas S."/>
            <person name="Paulsen I.T."/>
            <person name="Hattenrath-Lehmann T.K."/>
            <person name="Talmage S.C."/>
            <person name="Walker E.A."/>
            <person name="Koch F."/>
            <person name="Burson A.M."/>
            <person name="Marcoval M.A."/>
            <person name="Tang Y.Z."/>
            <person name="Lecleir G.R."/>
            <person name="Coyne K.J."/>
            <person name="Berg G.M."/>
            <person name="Bertrand E.M."/>
            <person name="Saito M.A."/>
            <person name="Gladyshev V.N."/>
            <person name="Grigoriev I.V."/>
        </authorList>
    </citation>
    <scope>NUCLEOTIDE SEQUENCE [LARGE SCALE GENOMIC DNA]</scope>
    <source>
        <strain evidence="8">CCMP 1984</strain>
    </source>
</reference>
<dbReference type="InterPro" id="IPR051702">
    <property type="entry name" value="SH3_domain_YSC84-like"/>
</dbReference>
<evidence type="ECO:0000259" key="6">
    <source>
        <dbReference type="PROSITE" id="PS50178"/>
    </source>
</evidence>
<accession>F0Y970</accession>
<dbReference type="GO" id="GO:0008270">
    <property type="term" value="F:zinc ion binding"/>
    <property type="evidence" value="ECO:0007669"/>
    <property type="project" value="UniProtKB-KW"/>
</dbReference>
<dbReference type="AlphaFoldDB" id="F0Y970"/>
<dbReference type="RefSeq" id="XP_009037111.1">
    <property type="nucleotide sequence ID" value="XM_009038863.1"/>
</dbReference>
<sequence>MATYKGKTYGREPEASEEYLPLRPPEWIPDASAPACMAATDLGVACGRPFDAFLEWRHHCRFCGRVVCGACSRRKMLLPGERWAPYAEADFDFSEPRRVCNYCCETLKPFQKRWAQRVARSHRPAMGTEDETLRYMNIPLPFYESDALEQEVQKAAFSLKNLTEGLNYWSGDEAYVHRALHGARGVLFVTTLKAAFIGGISFGSGLVVARRDDGTWSPPCAVGTYGLTFGAVVGAEVTDSVTALGDVALAELCDEAAAKVSLGGAASLALGPLGRTGEAATLVSETGRTAQQASYSHSRGFFGGVTVDGAYVTVRRDVNHAFYGESVSADRLLRDTSIPQPNGAAELYAQLHKYIAVNHDYVVNGAPAARDRSPGRLRASSLEDDADLSDHVRAPAPAARSDPFAATFDNGPRHTAFAAAAPAYATSNPFAAADDDQVAWGEEKDAVDI</sequence>
<protein>
    <recommendedName>
        <fullName evidence="6">FYVE-type domain-containing protein</fullName>
    </recommendedName>
</protein>
<dbReference type="PROSITE" id="PS50178">
    <property type="entry name" value="ZF_FYVE"/>
    <property type="match status" value="1"/>
</dbReference>
<dbReference type="InterPro" id="IPR000306">
    <property type="entry name" value="Znf_FYVE"/>
</dbReference>
<feature type="region of interest" description="Disordered" evidence="5">
    <location>
        <begin position="367"/>
        <end position="388"/>
    </location>
</feature>
<dbReference type="Pfam" id="PF01363">
    <property type="entry name" value="FYVE"/>
    <property type="match status" value="1"/>
</dbReference>
<evidence type="ECO:0000256" key="5">
    <source>
        <dbReference type="SAM" id="MobiDB-lite"/>
    </source>
</evidence>
<dbReference type="GeneID" id="20221797"/>
<gene>
    <name evidence="7" type="ORF">AURANDRAFT_37506</name>
</gene>
<keyword evidence="1" id="KW-0479">Metal-binding</keyword>
<evidence type="ECO:0000256" key="3">
    <source>
        <dbReference type="ARBA" id="ARBA00022833"/>
    </source>
</evidence>
<dbReference type="PANTHER" id="PTHR15629">
    <property type="entry name" value="SH3YL1 PROTEIN"/>
    <property type="match status" value="1"/>
</dbReference>
<proteinExistence type="predicted"/>
<feature type="domain" description="FYVE-type" evidence="6">
    <location>
        <begin position="46"/>
        <end position="108"/>
    </location>
</feature>
<keyword evidence="3" id="KW-0862">Zinc</keyword>
<dbReference type="CDD" id="cd11526">
    <property type="entry name" value="SYLF_FYVE"/>
    <property type="match status" value="1"/>
</dbReference>
<dbReference type="InterPro" id="IPR013083">
    <property type="entry name" value="Znf_RING/FYVE/PHD"/>
</dbReference>
<dbReference type="InterPro" id="IPR007461">
    <property type="entry name" value="Ysc84_actin-binding"/>
</dbReference>
<evidence type="ECO:0000256" key="2">
    <source>
        <dbReference type="ARBA" id="ARBA00022771"/>
    </source>
</evidence>